<evidence type="ECO:0000313" key="1">
    <source>
        <dbReference type="EMBL" id="KRY35210.1"/>
    </source>
</evidence>
<proteinExistence type="predicted"/>
<dbReference type="EMBL" id="JYDH01000056">
    <property type="protein sequence ID" value="KRY35210.1"/>
    <property type="molecule type" value="Genomic_DNA"/>
</dbReference>
<dbReference type="OrthoDB" id="10317119at2759"/>
<evidence type="ECO:0000313" key="2">
    <source>
        <dbReference type="Proteomes" id="UP000054776"/>
    </source>
</evidence>
<dbReference type="InParanoid" id="A0A0V1BE26"/>
<dbReference type="AlphaFoldDB" id="A0A0V1BE26"/>
<gene>
    <name evidence="1" type="ORF">T01_7532</name>
</gene>
<name>A0A0V1BE26_TRISP</name>
<organism evidence="1 2">
    <name type="scientific">Trichinella spiralis</name>
    <name type="common">Trichina worm</name>
    <dbReference type="NCBI Taxonomy" id="6334"/>
    <lineage>
        <taxon>Eukaryota</taxon>
        <taxon>Metazoa</taxon>
        <taxon>Ecdysozoa</taxon>
        <taxon>Nematoda</taxon>
        <taxon>Enoplea</taxon>
        <taxon>Dorylaimia</taxon>
        <taxon>Trichinellida</taxon>
        <taxon>Trichinellidae</taxon>
        <taxon>Trichinella</taxon>
    </lineage>
</organism>
<reference evidence="1 2" key="1">
    <citation type="submission" date="2015-01" db="EMBL/GenBank/DDBJ databases">
        <title>Evolution of Trichinella species and genotypes.</title>
        <authorList>
            <person name="Korhonen P.K."/>
            <person name="Edoardo P."/>
            <person name="Giuseppe L.R."/>
            <person name="Gasser R.B."/>
        </authorList>
    </citation>
    <scope>NUCLEOTIDE SEQUENCE [LARGE SCALE GENOMIC DNA]</scope>
    <source>
        <strain evidence="1">ISS3</strain>
    </source>
</reference>
<comment type="caution">
    <text evidence="1">The sequence shown here is derived from an EMBL/GenBank/DDBJ whole genome shotgun (WGS) entry which is preliminary data.</text>
</comment>
<keyword evidence="2" id="KW-1185">Reference proteome</keyword>
<protein>
    <submittedName>
        <fullName evidence="1">Uncharacterized protein</fullName>
    </submittedName>
</protein>
<accession>A0A0V1BE26</accession>
<sequence>MEFDNVTRSLPLETVFQDFTKWLVNNNVPQRTEHRNWSFADKKGRERIKTTPESSYSCVHRHWPIALSSRSVNQWCHIQWKPSPKLAHCVTKGTDFFPGCVMSLNGR</sequence>
<dbReference type="Proteomes" id="UP000054776">
    <property type="component" value="Unassembled WGS sequence"/>
</dbReference>